<organism evidence="2 3">
    <name type="scientific">Rhodoferax ferrireducens</name>
    <dbReference type="NCBI Taxonomy" id="192843"/>
    <lineage>
        <taxon>Bacteria</taxon>
        <taxon>Pseudomonadati</taxon>
        <taxon>Pseudomonadota</taxon>
        <taxon>Betaproteobacteria</taxon>
        <taxon>Burkholderiales</taxon>
        <taxon>Comamonadaceae</taxon>
        <taxon>Rhodoferax</taxon>
    </lineage>
</organism>
<keyword evidence="1" id="KW-0812">Transmembrane</keyword>
<keyword evidence="1" id="KW-0472">Membrane</keyword>
<dbReference type="Proteomes" id="UP000192505">
    <property type="component" value="Unassembled WGS sequence"/>
</dbReference>
<dbReference type="AlphaFoldDB" id="A0A1W9KNG9"/>
<comment type="caution">
    <text evidence="2">The sequence shown here is derived from an EMBL/GenBank/DDBJ whole genome shotgun (WGS) entry which is preliminary data.</text>
</comment>
<proteinExistence type="predicted"/>
<evidence type="ECO:0000313" key="2">
    <source>
        <dbReference type="EMBL" id="OQW85708.1"/>
    </source>
</evidence>
<sequence length="66" mass="6809">MTLELILTEKAIGAAVAVTAMASRKILRKAAGVIERQALYGQGVFIGCFMLAALNLVAIAAAFAGE</sequence>
<feature type="transmembrane region" description="Helical" evidence="1">
    <location>
        <begin position="39"/>
        <end position="64"/>
    </location>
</feature>
<dbReference type="EMBL" id="MTEI01000043">
    <property type="protein sequence ID" value="OQW85708.1"/>
    <property type="molecule type" value="Genomic_DNA"/>
</dbReference>
<name>A0A1W9KNG9_9BURK</name>
<accession>A0A1W9KNG9</accession>
<reference evidence="2 3" key="1">
    <citation type="submission" date="2017-01" db="EMBL/GenBank/DDBJ databases">
        <title>Novel large sulfur bacteria in the metagenomes of groundwater-fed chemosynthetic microbial mats in the Lake Huron basin.</title>
        <authorList>
            <person name="Sharrar A.M."/>
            <person name="Flood B.E."/>
            <person name="Bailey J.V."/>
            <person name="Jones D.S."/>
            <person name="Biddanda B."/>
            <person name="Ruberg S.A."/>
            <person name="Marcus D.N."/>
            <person name="Dick G.J."/>
        </authorList>
    </citation>
    <scope>NUCLEOTIDE SEQUENCE [LARGE SCALE GENOMIC DNA]</scope>
    <source>
        <strain evidence="2">A7</strain>
    </source>
</reference>
<gene>
    <name evidence="2" type="ORF">BWK72_20870</name>
</gene>
<evidence type="ECO:0000256" key="1">
    <source>
        <dbReference type="SAM" id="Phobius"/>
    </source>
</evidence>
<evidence type="ECO:0000313" key="3">
    <source>
        <dbReference type="Proteomes" id="UP000192505"/>
    </source>
</evidence>
<keyword evidence="1" id="KW-1133">Transmembrane helix</keyword>
<protein>
    <submittedName>
        <fullName evidence="2">Uncharacterized protein</fullName>
    </submittedName>
</protein>
<feature type="non-terminal residue" evidence="2">
    <location>
        <position position="66"/>
    </location>
</feature>